<feature type="domain" description="SWIM-type" evidence="2">
    <location>
        <begin position="47"/>
        <end position="79"/>
    </location>
</feature>
<dbReference type="RefSeq" id="WP_132689242.1">
    <property type="nucleotide sequence ID" value="NZ_SKBU01000008.1"/>
</dbReference>
<proteinExistence type="predicted"/>
<dbReference type="PROSITE" id="PS50966">
    <property type="entry name" value="ZF_SWIM"/>
    <property type="match status" value="1"/>
</dbReference>
<sequence length="156" mass="17534">MSEQSVHERQTSRALRGLVLFRERGVDIRPMQDRRWRVPSCSCPRFYAVDLEEESCTCADFQNRCKACKHVFAAVIAASRHGRAVSFMAELRARRAEELAEAVAEPLAEPVTEAAIRQSYDLYLRVCGLYPRDGLLVEAARARHKAALRAFVAGAP</sequence>
<dbReference type="InterPro" id="IPR007527">
    <property type="entry name" value="Znf_SWIM"/>
</dbReference>
<evidence type="ECO:0000313" key="3">
    <source>
        <dbReference type="EMBL" id="TCJ19473.1"/>
    </source>
</evidence>
<keyword evidence="1" id="KW-0479">Metal-binding</keyword>
<evidence type="ECO:0000313" key="4">
    <source>
        <dbReference type="Proteomes" id="UP000295244"/>
    </source>
</evidence>
<dbReference type="Proteomes" id="UP000295244">
    <property type="component" value="Unassembled WGS sequence"/>
</dbReference>
<gene>
    <name evidence="3" type="ORF">E0L93_04830</name>
</gene>
<evidence type="ECO:0000256" key="1">
    <source>
        <dbReference type="PROSITE-ProRule" id="PRU00325"/>
    </source>
</evidence>
<name>A0A4R1BP88_9ACTN</name>
<keyword evidence="1" id="KW-0862">Zinc</keyword>
<keyword evidence="1" id="KW-0863">Zinc-finger</keyword>
<dbReference type="AlphaFoldDB" id="A0A4R1BP88"/>
<dbReference type="OrthoDB" id="5243326at2"/>
<protein>
    <recommendedName>
        <fullName evidence="2">SWIM-type domain-containing protein</fullName>
    </recommendedName>
</protein>
<dbReference type="EMBL" id="SKBU01000008">
    <property type="protein sequence ID" value="TCJ19473.1"/>
    <property type="molecule type" value="Genomic_DNA"/>
</dbReference>
<keyword evidence="4" id="KW-1185">Reference proteome</keyword>
<organism evidence="3 4">
    <name type="scientific">Rubrobacter taiwanensis</name>
    <dbReference type="NCBI Taxonomy" id="185139"/>
    <lineage>
        <taxon>Bacteria</taxon>
        <taxon>Bacillati</taxon>
        <taxon>Actinomycetota</taxon>
        <taxon>Rubrobacteria</taxon>
        <taxon>Rubrobacterales</taxon>
        <taxon>Rubrobacteraceae</taxon>
        <taxon>Rubrobacter</taxon>
    </lineage>
</organism>
<reference evidence="3 4" key="1">
    <citation type="submission" date="2019-03" db="EMBL/GenBank/DDBJ databases">
        <title>Whole genome sequence of a novel Rubrobacter taiwanensis strain, isolated from Yellowstone National Park.</title>
        <authorList>
            <person name="Freed S."/>
            <person name="Ramaley R.F."/>
            <person name="Kyndt J.A."/>
        </authorList>
    </citation>
    <scope>NUCLEOTIDE SEQUENCE [LARGE SCALE GENOMIC DNA]</scope>
    <source>
        <strain evidence="3 4">Yellowstone</strain>
    </source>
</reference>
<evidence type="ECO:0000259" key="2">
    <source>
        <dbReference type="PROSITE" id="PS50966"/>
    </source>
</evidence>
<comment type="caution">
    <text evidence="3">The sequence shown here is derived from an EMBL/GenBank/DDBJ whole genome shotgun (WGS) entry which is preliminary data.</text>
</comment>
<dbReference type="GO" id="GO:0008270">
    <property type="term" value="F:zinc ion binding"/>
    <property type="evidence" value="ECO:0007669"/>
    <property type="project" value="UniProtKB-KW"/>
</dbReference>
<accession>A0A4R1BP88</accession>